<dbReference type="GO" id="GO:0016239">
    <property type="term" value="P:positive regulation of macroautophagy"/>
    <property type="evidence" value="ECO:0007669"/>
    <property type="project" value="TreeGrafter"/>
</dbReference>
<evidence type="ECO:0000259" key="4">
    <source>
        <dbReference type="Pfam" id="PF17120"/>
    </source>
</evidence>
<evidence type="ECO:0000256" key="1">
    <source>
        <dbReference type="ARBA" id="ARBA00022574"/>
    </source>
</evidence>
<dbReference type="Pfam" id="PF00400">
    <property type="entry name" value="WD40"/>
    <property type="match status" value="2"/>
</dbReference>
<dbReference type="SMART" id="SM00320">
    <property type="entry name" value="WD40"/>
    <property type="match status" value="5"/>
</dbReference>
<dbReference type="InterPro" id="IPR036322">
    <property type="entry name" value="WD40_repeat_dom_sf"/>
</dbReference>
<reference evidence="5 6" key="1">
    <citation type="submission" date="2020-04" db="EMBL/GenBank/DDBJ databases">
        <title>Perkinsus chesapeaki whole genome sequence.</title>
        <authorList>
            <person name="Bogema D.R."/>
        </authorList>
    </citation>
    <scope>NUCLEOTIDE SEQUENCE [LARGE SCALE GENOMIC DNA]</scope>
    <source>
        <strain evidence="5">ATCC PRA-425</strain>
    </source>
</reference>
<keyword evidence="1" id="KW-0853">WD repeat</keyword>
<dbReference type="Proteomes" id="UP000591131">
    <property type="component" value="Unassembled WGS sequence"/>
</dbReference>
<dbReference type="AlphaFoldDB" id="A0A7J6N0T4"/>
<dbReference type="InterPro" id="IPR037590">
    <property type="entry name" value="WDR24"/>
</dbReference>
<feature type="compositionally biased region" description="Low complexity" evidence="3">
    <location>
        <begin position="461"/>
        <end position="474"/>
    </location>
</feature>
<name>A0A7J6N0T4_PERCH</name>
<feature type="region of interest" description="Disordered" evidence="3">
    <location>
        <begin position="450"/>
        <end position="488"/>
    </location>
</feature>
<dbReference type="SUPFAM" id="SSF50978">
    <property type="entry name" value="WD40 repeat-like"/>
    <property type="match status" value="1"/>
</dbReference>
<dbReference type="PANTHER" id="PTHR46200:SF1">
    <property type="entry name" value="GATOR COMPLEX PROTEIN WDR24"/>
    <property type="match status" value="1"/>
</dbReference>
<accession>A0A7J6N0T4</accession>
<dbReference type="GO" id="GO:0005829">
    <property type="term" value="C:cytosol"/>
    <property type="evidence" value="ECO:0007669"/>
    <property type="project" value="TreeGrafter"/>
</dbReference>
<feature type="region of interest" description="Disordered" evidence="3">
    <location>
        <begin position="505"/>
        <end position="567"/>
    </location>
</feature>
<comment type="caution">
    <text evidence="5">The sequence shown here is derived from an EMBL/GenBank/DDBJ whole genome shotgun (WGS) entry which is preliminary data.</text>
</comment>
<dbReference type="GO" id="GO:1904263">
    <property type="term" value="P:positive regulation of TORC1 signaling"/>
    <property type="evidence" value="ECO:0007669"/>
    <property type="project" value="TreeGrafter"/>
</dbReference>
<dbReference type="GO" id="GO:0061700">
    <property type="term" value="C:GATOR2 complex"/>
    <property type="evidence" value="ECO:0007669"/>
    <property type="project" value="TreeGrafter"/>
</dbReference>
<dbReference type="Pfam" id="PF17120">
    <property type="entry name" value="zf-RING_16"/>
    <property type="match status" value="1"/>
</dbReference>
<evidence type="ECO:0000256" key="3">
    <source>
        <dbReference type="SAM" id="MobiDB-lite"/>
    </source>
</evidence>
<evidence type="ECO:0000313" key="5">
    <source>
        <dbReference type="EMBL" id="KAF4677465.1"/>
    </source>
</evidence>
<evidence type="ECO:0000256" key="2">
    <source>
        <dbReference type="ARBA" id="ARBA00022737"/>
    </source>
</evidence>
<keyword evidence="6" id="KW-1185">Reference proteome</keyword>
<dbReference type="EMBL" id="JAAPAO010000013">
    <property type="protein sequence ID" value="KAF4677465.1"/>
    <property type="molecule type" value="Genomic_DNA"/>
</dbReference>
<evidence type="ECO:0000313" key="6">
    <source>
        <dbReference type="Proteomes" id="UP000591131"/>
    </source>
</evidence>
<gene>
    <name evidence="5" type="primary">WDR24</name>
    <name evidence="5" type="ORF">FOL47_001280</name>
</gene>
<feature type="domain" description="WDR59/RTC1-like RING zinc finger" evidence="4">
    <location>
        <begin position="809"/>
        <end position="861"/>
    </location>
</feature>
<proteinExistence type="predicted"/>
<sequence>MSGPHRTPPVWKEKFEMGITTLAPSPHSTAVVVGGRAMLKVADMETRGLKTVRNLKNKFNVTAAAIHPLVDHIACTGSSNGQVFVWDYRNMSYSPVIERWMAHPRAVTAMCFMPQRRDSEPCPSYLLSAGQEGNLTVSSLPTYQGKRSNVGEVGDHEWRMHITHGQLRGDSRGSVRLMNLPAVRDIDAVPAFSGICQVLCANDDGSVEIYHTSTPEAGVQPLQPKPRKITASLDSVCSARYSSVDDNVFAAAGRDRYIRIYDTRTPCEAPGMKLRSPSSLWAVRWRPGSGVHLASCHSVMDNTVNVWDLRMPHMPGYVFNSHADSIVDMFWADNHHIVSGSKDCTVRMHALRDATIPIENLRTVNISFSFCKAQMPPASPTEKGTTPELVNTVADVCDTVDRTTFVTIHDDLDMQKVAQNGFPVSTSRKATNPTEQGPSEVALHKCIDAETPSSRAPQRSAATTTTPAGLAPPTDRTKLVSPRGLPSRTDRIRCFNRFAYEGGMDAAVSRPRSPRSRTPPQIRGRPPLPPTATRPGGNDDTAVSGKAEDGYGIGSGGGLPSTTNQGSSRTCIVQRIETQRGSSEDLQALVDLCPPLARLVRNISSRPAGVPCQQIVLNSLEKFRDDPICTSRFTNGKLDFLRVTCWIFQQCPPSVIEEARQQVGGCCSPSCSSDSTKSSGCTEPTAFGLAPNNAPHPQLMWLSRVLQSATTLYQTMGDVVMCIVVLLVKLNCGIFNTPQDEESCVNYITLLRRLRLWDLATSFTNACAAYEDVAGVSHAGTGVKTRCTSCGKECDVGTEEPICSHCHKNNRSCVVCGGNVKGLWLACQVCGHGGHVTHMSDWFATQGHETCPSPNCGHVCLLSPVSHRDSVHLMKC</sequence>
<dbReference type="GO" id="GO:0005774">
    <property type="term" value="C:vacuolar membrane"/>
    <property type="evidence" value="ECO:0007669"/>
    <property type="project" value="TreeGrafter"/>
</dbReference>
<keyword evidence="2" id="KW-0677">Repeat</keyword>
<dbReference type="OrthoDB" id="419720at2759"/>
<feature type="compositionally biased region" description="Low complexity" evidence="3">
    <location>
        <begin position="516"/>
        <end position="525"/>
    </location>
</feature>
<protein>
    <submittedName>
        <fullName evidence="5">WD repeat-containing protein 24</fullName>
    </submittedName>
</protein>
<dbReference type="Gene3D" id="2.130.10.10">
    <property type="entry name" value="YVTN repeat-like/Quinoprotein amine dehydrogenase"/>
    <property type="match status" value="2"/>
</dbReference>
<dbReference type="InterPro" id="IPR015943">
    <property type="entry name" value="WD40/YVTN_repeat-like_dom_sf"/>
</dbReference>
<dbReference type="PANTHER" id="PTHR46200">
    <property type="entry name" value="GATOR COMPLEX PROTEIN WDR24"/>
    <property type="match status" value="1"/>
</dbReference>
<dbReference type="InterPro" id="IPR001680">
    <property type="entry name" value="WD40_rpt"/>
</dbReference>
<organism evidence="5 6">
    <name type="scientific">Perkinsus chesapeaki</name>
    <name type="common">Clam parasite</name>
    <name type="synonym">Perkinsus andrewsi</name>
    <dbReference type="NCBI Taxonomy" id="330153"/>
    <lineage>
        <taxon>Eukaryota</taxon>
        <taxon>Sar</taxon>
        <taxon>Alveolata</taxon>
        <taxon>Perkinsozoa</taxon>
        <taxon>Perkinsea</taxon>
        <taxon>Perkinsida</taxon>
        <taxon>Perkinsidae</taxon>
        <taxon>Perkinsus</taxon>
    </lineage>
</organism>
<dbReference type="InterPro" id="IPR049566">
    <property type="entry name" value="WDR59_RTC1-like_RING_Znf"/>
</dbReference>
<dbReference type="CDD" id="cd16693">
    <property type="entry name" value="mRING-H2-C3H3C2_WDR24"/>
    <property type="match status" value="1"/>
</dbReference>